<feature type="transmembrane region" description="Helical" evidence="1">
    <location>
        <begin position="53"/>
        <end position="76"/>
    </location>
</feature>
<feature type="transmembrane region" description="Helical" evidence="1">
    <location>
        <begin position="216"/>
        <end position="236"/>
    </location>
</feature>
<feature type="transmembrane region" description="Helical" evidence="1">
    <location>
        <begin position="242"/>
        <end position="262"/>
    </location>
</feature>
<accession>A0ABV9LUT7</accession>
<feature type="transmembrane region" description="Helical" evidence="1">
    <location>
        <begin position="183"/>
        <end position="204"/>
    </location>
</feature>
<protein>
    <recommendedName>
        <fullName evidence="4">Transmembrane protein</fullName>
    </recommendedName>
</protein>
<dbReference type="Proteomes" id="UP001595897">
    <property type="component" value="Unassembled WGS sequence"/>
</dbReference>
<reference evidence="3" key="1">
    <citation type="journal article" date="2019" name="Int. J. Syst. Evol. Microbiol.">
        <title>The Global Catalogue of Microorganisms (GCM) 10K type strain sequencing project: providing services to taxonomists for standard genome sequencing and annotation.</title>
        <authorList>
            <consortium name="The Broad Institute Genomics Platform"/>
            <consortium name="The Broad Institute Genome Sequencing Center for Infectious Disease"/>
            <person name="Wu L."/>
            <person name="Ma J."/>
        </authorList>
    </citation>
    <scope>NUCLEOTIDE SEQUENCE [LARGE SCALE GENOMIC DNA]</scope>
    <source>
        <strain evidence="3">KACC 12507</strain>
    </source>
</reference>
<evidence type="ECO:0008006" key="4">
    <source>
        <dbReference type="Google" id="ProtNLM"/>
    </source>
</evidence>
<proteinExistence type="predicted"/>
<keyword evidence="1" id="KW-1133">Transmembrane helix</keyword>
<feature type="transmembrane region" description="Helical" evidence="1">
    <location>
        <begin position="88"/>
        <end position="119"/>
    </location>
</feature>
<evidence type="ECO:0000313" key="2">
    <source>
        <dbReference type="EMBL" id="MFC4700272.1"/>
    </source>
</evidence>
<keyword evidence="3" id="KW-1185">Reference proteome</keyword>
<dbReference type="EMBL" id="JBHSGU010000002">
    <property type="protein sequence ID" value="MFC4700272.1"/>
    <property type="molecule type" value="Genomic_DNA"/>
</dbReference>
<evidence type="ECO:0000256" key="1">
    <source>
        <dbReference type="SAM" id="Phobius"/>
    </source>
</evidence>
<evidence type="ECO:0000313" key="3">
    <source>
        <dbReference type="Proteomes" id="UP001595897"/>
    </source>
</evidence>
<name>A0ABV9LUT7_9ALTE</name>
<keyword evidence="1" id="KW-0812">Transmembrane</keyword>
<feature type="transmembrane region" description="Helical" evidence="1">
    <location>
        <begin position="320"/>
        <end position="341"/>
    </location>
</feature>
<keyword evidence="1" id="KW-0472">Membrane</keyword>
<organism evidence="2 3">
    <name type="scientific">Glaciecola siphonariae</name>
    <dbReference type="NCBI Taxonomy" id="521012"/>
    <lineage>
        <taxon>Bacteria</taxon>
        <taxon>Pseudomonadati</taxon>
        <taxon>Pseudomonadota</taxon>
        <taxon>Gammaproteobacteria</taxon>
        <taxon>Alteromonadales</taxon>
        <taxon>Alteromonadaceae</taxon>
        <taxon>Glaciecola</taxon>
    </lineage>
</organism>
<feature type="transmembrane region" description="Helical" evidence="1">
    <location>
        <begin position="290"/>
        <end position="308"/>
    </location>
</feature>
<comment type="caution">
    <text evidence="2">The sequence shown here is derived from an EMBL/GenBank/DDBJ whole genome shotgun (WGS) entry which is preliminary data.</text>
</comment>
<sequence>MKEQKVQRLSSKAWSYEHAWLSGPKFDAIFIAGVLFIALLSGAIVAYDNDLFLPVLMLDLWLLGYHHVISTFTKLAGTAQDRSENRFFILYLPCIVVASVAALGLGIGLWLITTIYFFWQWYHYVRQAYGVATFYRRRAQHQSSENALISQAALWSIPITGLLYRCYQGWDEFLFQTLWTPDIPFFIVAISSAITIVLLIYWVYTRLIAFQQGTLAMGEFLFTLSHFTAFYVGYIHIDDINIGWLVANIWHNAQYILFVWLYNTKRFASSNNADAKTLVGWLSQNTPIRILLYFLVCLLATSVFYQSLMTTIKTMFSENAAMISAVNILVFQSLNFHHYVVDSFIWKVRKKKHQEVMQLRQAD</sequence>
<gene>
    <name evidence="2" type="ORF">ACFO4O_08905</name>
</gene>
<dbReference type="RefSeq" id="WP_382407546.1">
    <property type="nucleotide sequence ID" value="NZ_JBHSGU010000002.1"/>
</dbReference>
<feature type="transmembrane region" description="Helical" evidence="1">
    <location>
        <begin position="28"/>
        <end position="47"/>
    </location>
</feature>